<dbReference type="Proteomes" id="UP000325849">
    <property type="component" value="Unassembled WGS sequence"/>
</dbReference>
<dbReference type="InterPro" id="IPR002104">
    <property type="entry name" value="Integrase_catalytic"/>
</dbReference>
<dbReference type="GO" id="GO:0006310">
    <property type="term" value="P:DNA recombination"/>
    <property type="evidence" value="ECO:0007669"/>
    <property type="project" value="UniProtKB-KW"/>
</dbReference>
<dbReference type="OrthoDB" id="1822491at2"/>
<evidence type="ECO:0000313" key="4">
    <source>
        <dbReference type="Proteomes" id="UP000325849"/>
    </source>
</evidence>
<name>A0A5N8V8U8_9ACTN</name>
<evidence type="ECO:0000256" key="1">
    <source>
        <dbReference type="ARBA" id="ARBA00023172"/>
    </source>
</evidence>
<protein>
    <submittedName>
        <fullName evidence="3">Tyrosine-type recombinase/integrase</fullName>
    </submittedName>
</protein>
<keyword evidence="1" id="KW-0233">DNA recombination</keyword>
<dbReference type="SUPFAM" id="SSF56349">
    <property type="entry name" value="DNA breaking-rejoining enzymes"/>
    <property type="match status" value="1"/>
</dbReference>
<feature type="domain" description="Tyr recombinase" evidence="2">
    <location>
        <begin position="1"/>
        <end position="174"/>
    </location>
</feature>
<sequence length="181" mass="20800">MVMNVRRQLQWSKDGKTAYFKLPKNRKERQVPLSPDFLKRFNEYTEAFPAVTVTLPWLGPGNAGRETATVRLLVTTQWRNRIRPGSFNEKTMKPALAAAGLIAARREDESWGWEPSREMMHHRWRHTYASVQLAAGEDPVSLSHWMGHASVTITLETYAHFMPDNGMRGRTAMDAWLESES</sequence>
<dbReference type="InterPro" id="IPR013762">
    <property type="entry name" value="Integrase-like_cat_sf"/>
</dbReference>
<keyword evidence="4" id="KW-1185">Reference proteome</keyword>
<organism evidence="3 4">
    <name type="scientific">Streptomyces adustus</name>
    <dbReference type="NCBI Taxonomy" id="1609272"/>
    <lineage>
        <taxon>Bacteria</taxon>
        <taxon>Bacillati</taxon>
        <taxon>Actinomycetota</taxon>
        <taxon>Actinomycetes</taxon>
        <taxon>Kitasatosporales</taxon>
        <taxon>Streptomycetaceae</taxon>
        <taxon>Streptomyces</taxon>
    </lineage>
</organism>
<evidence type="ECO:0000313" key="3">
    <source>
        <dbReference type="EMBL" id="MPY31326.1"/>
    </source>
</evidence>
<dbReference type="EMBL" id="VJZD01000023">
    <property type="protein sequence ID" value="MPY31326.1"/>
    <property type="molecule type" value="Genomic_DNA"/>
</dbReference>
<reference evidence="3 4" key="1">
    <citation type="submission" date="2019-07" db="EMBL/GenBank/DDBJ databases">
        <title>New species of Amycolatopsis and Streptomyces.</title>
        <authorList>
            <person name="Duangmal K."/>
            <person name="Teo W.F.A."/>
            <person name="Lipun K."/>
        </authorList>
    </citation>
    <scope>NUCLEOTIDE SEQUENCE [LARGE SCALE GENOMIC DNA]</scope>
    <source>
        <strain evidence="3 4">NBRC 109810</strain>
    </source>
</reference>
<accession>A0A5N8V8U8</accession>
<dbReference type="Gene3D" id="1.10.443.10">
    <property type="entry name" value="Intergrase catalytic core"/>
    <property type="match status" value="1"/>
</dbReference>
<comment type="caution">
    <text evidence="3">The sequence shown here is derived from an EMBL/GenBank/DDBJ whole genome shotgun (WGS) entry which is preliminary data.</text>
</comment>
<proteinExistence type="predicted"/>
<dbReference type="PROSITE" id="PS51898">
    <property type="entry name" value="TYR_RECOMBINASE"/>
    <property type="match status" value="1"/>
</dbReference>
<evidence type="ECO:0000259" key="2">
    <source>
        <dbReference type="PROSITE" id="PS51898"/>
    </source>
</evidence>
<dbReference type="GO" id="GO:0015074">
    <property type="term" value="P:DNA integration"/>
    <property type="evidence" value="ECO:0007669"/>
    <property type="project" value="InterPro"/>
</dbReference>
<dbReference type="AlphaFoldDB" id="A0A5N8V8U8"/>
<dbReference type="InterPro" id="IPR011010">
    <property type="entry name" value="DNA_brk_join_enz"/>
</dbReference>
<dbReference type="GO" id="GO:0003677">
    <property type="term" value="F:DNA binding"/>
    <property type="evidence" value="ECO:0007669"/>
    <property type="project" value="InterPro"/>
</dbReference>
<gene>
    <name evidence="3" type="ORF">FNH09_08440</name>
</gene>
<dbReference type="RefSeq" id="WP_152886123.1">
    <property type="nucleotide sequence ID" value="NZ_VJZD01000023.1"/>
</dbReference>